<organism evidence="2 3">
    <name type="scientific">Peteryoungia algae</name>
    <dbReference type="NCBI Taxonomy" id="2919917"/>
    <lineage>
        <taxon>Bacteria</taxon>
        <taxon>Pseudomonadati</taxon>
        <taxon>Pseudomonadota</taxon>
        <taxon>Alphaproteobacteria</taxon>
        <taxon>Hyphomicrobiales</taxon>
        <taxon>Rhizobiaceae</taxon>
        <taxon>Peteryoungia</taxon>
    </lineage>
</organism>
<feature type="domain" description="DUF6894" evidence="1">
    <location>
        <begin position="3"/>
        <end position="71"/>
    </location>
</feature>
<keyword evidence="3" id="KW-1185">Reference proteome</keyword>
<dbReference type="InterPro" id="IPR054189">
    <property type="entry name" value="DUF6894"/>
</dbReference>
<proteinExistence type="predicted"/>
<protein>
    <recommendedName>
        <fullName evidence="1">DUF6894 domain-containing protein</fullName>
    </recommendedName>
</protein>
<name>A0ABT0CUW3_9HYPH</name>
<dbReference type="RefSeq" id="WP_245133911.1">
    <property type="nucleotide sequence ID" value="NZ_CP128477.1"/>
</dbReference>
<sequence>MQRYFFHIRERNELELDVEGVEFADDAAARMGAISAAKEMVVEAVVGDAEIDGRQLEVMSSGGDLVAVVSLQSVIKI</sequence>
<gene>
    <name evidence="2" type="ORF">MKJ03_00080</name>
</gene>
<evidence type="ECO:0000313" key="2">
    <source>
        <dbReference type="EMBL" id="MCJ8236714.1"/>
    </source>
</evidence>
<comment type="caution">
    <text evidence="2">The sequence shown here is derived from an EMBL/GenBank/DDBJ whole genome shotgun (WGS) entry which is preliminary data.</text>
</comment>
<geneLocation type="plasmid" evidence="2">
    <name>unnamed</name>
</geneLocation>
<dbReference type="Pfam" id="PF21834">
    <property type="entry name" value="DUF6894"/>
    <property type="match status" value="1"/>
</dbReference>
<dbReference type="Proteomes" id="UP001522662">
    <property type="component" value="Unassembled WGS sequence"/>
</dbReference>
<accession>A0ABT0CUW3</accession>
<keyword evidence="2" id="KW-0614">Plasmid</keyword>
<reference evidence="2 3" key="1">
    <citation type="submission" date="2022-03" db="EMBL/GenBank/DDBJ databases">
        <title>Rhizobium SSM4.3 sp. nov., isolated from Sediment (Gouqi Island).</title>
        <authorList>
            <person name="Chen G."/>
        </authorList>
    </citation>
    <scope>NUCLEOTIDE SEQUENCE [LARGE SCALE GENOMIC DNA]</scope>
    <source>
        <strain evidence="2 3">SSM4.3</strain>
        <plasmid evidence="2">unnamed</plasmid>
    </source>
</reference>
<dbReference type="EMBL" id="JALAYX010000001">
    <property type="protein sequence ID" value="MCJ8236714.1"/>
    <property type="molecule type" value="Genomic_DNA"/>
</dbReference>
<evidence type="ECO:0000259" key="1">
    <source>
        <dbReference type="Pfam" id="PF21834"/>
    </source>
</evidence>
<evidence type="ECO:0000313" key="3">
    <source>
        <dbReference type="Proteomes" id="UP001522662"/>
    </source>
</evidence>